<name>W9GBF3_9MICO</name>
<dbReference type="AlphaFoldDB" id="W9GBF3"/>
<dbReference type="Pfam" id="PF01872">
    <property type="entry name" value="RibD_C"/>
    <property type="match status" value="1"/>
</dbReference>
<gene>
    <name evidence="2" type="ORF">N865_00250</name>
</gene>
<dbReference type="STRING" id="1386089.N865_00250"/>
<feature type="domain" description="Bacterial bifunctional deaminase-reductase C-terminal" evidence="1">
    <location>
        <begin position="4"/>
        <end position="173"/>
    </location>
</feature>
<dbReference type="Gene3D" id="3.40.430.10">
    <property type="entry name" value="Dihydrofolate Reductase, subunit A"/>
    <property type="match status" value="1"/>
</dbReference>
<accession>W9GBF3</accession>
<dbReference type="RefSeq" id="WP_034803697.1">
    <property type="nucleotide sequence ID" value="NZ_AWSA01000013.1"/>
</dbReference>
<dbReference type="InterPro" id="IPR002734">
    <property type="entry name" value="RibDG_C"/>
</dbReference>
<dbReference type="PANTHER" id="PTHR38011">
    <property type="entry name" value="DIHYDROFOLATE REDUCTASE FAMILY PROTEIN (AFU_ORTHOLOGUE AFUA_8G06820)"/>
    <property type="match status" value="1"/>
</dbReference>
<evidence type="ECO:0000313" key="3">
    <source>
        <dbReference type="Proteomes" id="UP000019489"/>
    </source>
</evidence>
<dbReference type="EMBL" id="AWSA01000013">
    <property type="protein sequence ID" value="EWT02158.1"/>
    <property type="molecule type" value="Genomic_DNA"/>
</dbReference>
<organism evidence="2 3">
    <name type="scientific">Intrasporangium oryzae NRRL B-24470</name>
    <dbReference type="NCBI Taxonomy" id="1386089"/>
    <lineage>
        <taxon>Bacteria</taxon>
        <taxon>Bacillati</taxon>
        <taxon>Actinomycetota</taxon>
        <taxon>Actinomycetes</taxon>
        <taxon>Micrococcales</taxon>
        <taxon>Intrasporangiaceae</taxon>
        <taxon>Intrasporangium</taxon>
    </lineage>
</organism>
<dbReference type="SUPFAM" id="SSF53597">
    <property type="entry name" value="Dihydrofolate reductase-like"/>
    <property type="match status" value="1"/>
</dbReference>
<dbReference type="PANTHER" id="PTHR38011:SF12">
    <property type="entry name" value="BIFUNCTIONAL DEAMINASE-REDUCTASE DOMAIN PROTEIN"/>
    <property type="match status" value="1"/>
</dbReference>
<proteinExistence type="predicted"/>
<dbReference type="GO" id="GO:0009231">
    <property type="term" value="P:riboflavin biosynthetic process"/>
    <property type="evidence" value="ECO:0007669"/>
    <property type="project" value="InterPro"/>
</dbReference>
<dbReference type="InterPro" id="IPR024072">
    <property type="entry name" value="DHFR-like_dom_sf"/>
</dbReference>
<dbReference type="GO" id="GO:0008703">
    <property type="term" value="F:5-amino-6-(5-phosphoribosylamino)uracil reductase activity"/>
    <property type="evidence" value="ECO:0007669"/>
    <property type="project" value="InterPro"/>
</dbReference>
<reference evidence="2 3" key="1">
    <citation type="submission" date="2013-08" db="EMBL/GenBank/DDBJ databases">
        <title>Intrasporangium oryzae NRRL B-24470.</title>
        <authorList>
            <person name="Liu H."/>
            <person name="Wang G."/>
        </authorList>
    </citation>
    <scope>NUCLEOTIDE SEQUENCE [LARGE SCALE GENOMIC DNA]</scope>
    <source>
        <strain evidence="2 3">NRRL B-24470</strain>
    </source>
</reference>
<keyword evidence="3" id="KW-1185">Reference proteome</keyword>
<dbReference type="InterPro" id="IPR050765">
    <property type="entry name" value="Riboflavin_Biosynth_HTPR"/>
</dbReference>
<protein>
    <submittedName>
        <fullName evidence="2">Deaminase</fullName>
    </submittedName>
</protein>
<dbReference type="eggNOG" id="COG0262">
    <property type="taxonomic scope" value="Bacteria"/>
</dbReference>
<sequence length="196" mass="20830">MGRVRLHLTISLDGLAAGPGTSDEHPLGIRGERLHEWMGEDHEANRRASEATFEGAGAVVLGRRMLGVGLPLWDPDTFELLPVFVPTHRAGEPVVVEGGSTFTLVTGDCDDETIRQAVGQAQVVAGERDVVILGGATTARAALAADLVDEIRLAVAHTLLGEGERLFDGQDGRLSQFRVTESAEAPGVTHVVLVRE</sequence>
<comment type="caution">
    <text evidence="2">The sequence shown here is derived from an EMBL/GenBank/DDBJ whole genome shotgun (WGS) entry which is preliminary data.</text>
</comment>
<dbReference type="Proteomes" id="UP000019489">
    <property type="component" value="Unassembled WGS sequence"/>
</dbReference>
<evidence type="ECO:0000259" key="1">
    <source>
        <dbReference type="Pfam" id="PF01872"/>
    </source>
</evidence>
<evidence type="ECO:0000313" key="2">
    <source>
        <dbReference type="EMBL" id="EWT02158.1"/>
    </source>
</evidence>